<dbReference type="SMART" id="SM00363">
    <property type="entry name" value="S4"/>
    <property type="match status" value="1"/>
</dbReference>
<organism evidence="8">
    <name type="scientific">uncultured marine group II/III euryarchaeote KM3_182_B06</name>
    <dbReference type="NCBI Taxonomy" id="1457946"/>
    <lineage>
        <taxon>Archaea</taxon>
        <taxon>Methanobacteriati</taxon>
        <taxon>Methanobacteriota</taxon>
        <taxon>environmental samples</taxon>
    </lineage>
</organism>
<dbReference type="EMBL" id="KF900737">
    <property type="protein sequence ID" value="AIF05358.1"/>
    <property type="molecule type" value="Genomic_DNA"/>
</dbReference>
<evidence type="ECO:0000256" key="3">
    <source>
        <dbReference type="ARBA" id="ARBA00022884"/>
    </source>
</evidence>
<feature type="domain" description="RNA-binding S4" evidence="7">
    <location>
        <begin position="109"/>
        <end position="171"/>
    </location>
</feature>
<keyword evidence="2" id="KW-0699">rRNA-binding</keyword>
<evidence type="ECO:0000259" key="7">
    <source>
        <dbReference type="SMART" id="SM00363"/>
    </source>
</evidence>
<evidence type="ECO:0000256" key="4">
    <source>
        <dbReference type="ARBA" id="ARBA00022980"/>
    </source>
</evidence>
<reference evidence="8" key="1">
    <citation type="journal article" date="2014" name="Genome Biol. Evol.">
        <title>Pangenome evidence for extensive interdomain horizontal transfer affecting lineage core and shell genes in uncultured planktonic thaumarchaeota and euryarchaeota.</title>
        <authorList>
            <person name="Deschamps P."/>
            <person name="Zivanovic Y."/>
            <person name="Moreira D."/>
            <person name="Rodriguez-Valera F."/>
            <person name="Lopez-Garcia P."/>
        </authorList>
    </citation>
    <scope>NUCLEOTIDE SEQUENCE</scope>
</reference>
<dbReference type="NCBIfam" id="NF003139">
    <property type="entry name" value="PRK04051.1"/>
    <property type="match status" value="1"/>
</dbReference>
<dbReference type="SUPFAM" id="SSF55174">
    <property type="entry name" value="Alpha-L RNA-binding motif"/>
    <property type="match status" value="1"/>
</dbReference>
<dbReference type="GO" id="GO:0015935">
    <property type="term" value="C:small ribosomal subunit"/>
    <property type="evidence" value="ECO:0007669"/>
    <property type="project" value="InterPro"/>
</dbReference>
<proteinExistence type="inferred from homology"/>
<gene>
    <name evidence="8" type="primary">RP-S4</name>
    <name evidence="8" type="synonym">rpsD</name>
</gene>
<comment type="similarity">
    <text evidence="1">Belongs to the universal ribosomal protein uS4 family.</text>
</comment>
<dbReference type="Gene3D" id="3.10.290.10">
    <property type="entry name" value="RNA-binding S4 domain"/>
    <property type="match status" value="1"/>
</dbReference>
<accession>A0A075GU91</accession>
<keyword evidence="4 8" id="KW-0689">Ribosomal protein</keyword>
<dbReference type="InterPro" id="IPR005710">
    <property type="entry name" value="Ribosomal_uS4_euk/arc"/>
</dbReference>
<dbReference type="InterPro" id="IPR022801">
    <property type="entry name" value="Ribosomal_uS4"/>
</dbReference>
<name>A0A075GU91_9EURY</name>
<keyword evidence="5" id="KW-0687">Ribonucleoprotein</keyword>
<dbReference type="Pfam" id="PF01479">
    <property type="entry name" value="S4"/>
    <property type="match status" value="1"/>
</dbReference>
<dbReference type="NCBIfam" id="TIGR01018">
    <property type="entry name" value="uS4_arch"/>
    <property type="match status" value="1"/>
</dbReference>
<dbReference type="GO" id="GO:0019843">
    <property type="term" value="F:rRNA binding"/>
    <property type="evidence" value="ECO:0007669"/>
    <property type="project" value="UniProtKB-KW"/>
</dbReference>
<keyword evidence="3 6" id="KW-0694">RNA-binding</keyword>
<dbReference type="InterPro" id="IPR002942">
    <property type="entry name" value="S4_RNA-bd"/>
</dbReference>
<dbReference type="PROSITE" id="PS50889">
    <property type="entry name" value="S4"/>
    <property type="match status" value="1"/>
</dbReference>
<evidence type="ECO:0000256" key="1">
    <source>
        <dbReference type="ARBA" id="ARBA00007465"/>
    </source>
</evidence>
<evidence type="ECO:0000256" key="5">
    <source>
        <dbReference type="ARBA" id="ARBA00023274"/>
    </source>
</evidence>
<dbReference type="CDD" id="cd00165">
    <property type="entry name" value="S4"/>
    <property type="match status" value="1"/>
</dbReference>
<dbReference type="InterPro" id="IPR036986">
    <property type="entry name" value="S4_RNA-bd_sf"/>
</dbReference>
<dbReference type="PANTHER" id="PTHR11831">
    <property type="entry name" value="30S 40S RIBOSOMAL PROTEIN"/>
    <property type="match status" value="1"/>
</dbReference>
<dbReference type="GO" id="GO:0006412">
    <property type="term" value="P:translation"/>
    <property type="evidence" value="ECO:0007669"/>
    <property type="project" value="InterPro"/>
</dbReference>
<dbReference type="GO" id="GO:0003735">
    <property type="term" value="F:structural constituent of ribosome"/>
    <property type="evidence" value="ECO:0007669"/>
    <property type="project" value="InterPro"/>
</dbReference>
<evidence type="ECO:0000313" key="8">
    <source>
        <dbReference type="EMBL" id="AIF05358.1"/>
    </source>
</evidence>
<dbReference type="AlphaFoldDB" id="A0A075GU91"/>
<protein>
    <submittedName>
        <fullName evidence="8">Ribosomal protein S4 (RP-S4, rpsD)</fullName>
    </submittedName>
</protein>
<evidence type="ECO:0000256" key="6">
    <source>
        <dbReference type="PROSITE-ProRule" id="PRU00182"/>
    </source>
</evidence>
<sequence>MGHPKFSRPRYDTPAHPWKKGRIEEEHALKEQFGLKKVGGMKEIWKSKSKLRRWRQNAMKLIGRDDTTEGHLAREKNDLLASLVNRGLLGEGALLDDVLQINVEHVLSRRLQSQVYYHGLAGSMRQARQLVIHGHISVGEQKMTVPSYIISRDEEAQLSYHHNSPLNDPSHNIRQQIELIRSMADYGEDEDAVPAPEATEDFVEKTAAAAKAAPAAEDVIVKGGEA</sequence>
<evidence type="ECO:0000256" key="2">
    <source>
        <dbReference type="ARBA" id="ARBA00022730"/>
    </source>
</evidence>
<dbReference type="GO" id="GO:0042274">
    <property type="term" value="P:ribosomal small subunit biogenesis"/>
    <property type="evidence" value="ECO:0007669"/>
    <property type="project" value="TreeGrafter"/>
</dbReference>
<dbReference type="PANTHER" id="PTHR11831:SF5">
    <property type="entry name" value="40S RIBOSOMAL PROTEIN S9"/>
    <property type="match status" value="1"/>
</dbReference>